<evidence type="ECO:0000313" key="3">
    <source>
        <dbReference type="Proteomes" id="UP000093080"/>
    </source>
</evidence>
<proteinExistence type="predicted"/>
<protein>
    <submittedName>
        <fullName evidence="2">Uncharacterized protein</fullName>
    </submittedName>
</protein>
<organism evidence="2 3">
    <name type="scientific">Dissulfuribacter thermophilus</name>
    <dbReference type="NCBI Taxonomy" id="1156395"/>
    <lineage>
        <taxon>Bacteria</taxon>
        <taxon>Pseudomonadati</taxon>
        <taxon>Thermodesulfobacteriota</taxon>
        <taxon>Dissulfuribacteria</taxon>
        <taxon>Dissulfuribacterales</taxon>
        <taxon>Dissulfuribacteraceae</taxon>
        <taxon>Dissulfuribacter</taxon>
    </lineage>
</organism>
<dbReference type="STRING" id="1156395.DBT_0704"/>
<gene>
    <name evidence="2" type="ORF">DBT_0704</name>
</gene>
<reference evidence="2 3" key="1">
    <citation type="submission" date="2016-06" db="EMBL/GenBank/DDBJ databases">
        <title>Respiratory ammonification of nitrate coupled to the oxidation of elemental sulfur in deep-sea autotrophic thermophilic bacteria.</title>
        <authorList>
            <person name="Slobodkina G.B."/>
            <person name="Mardanov A.V."/>
            <person name="Ravin N.V."/>
            <person name="Frolova A.A."/>
            <person name="Viryasiv M.B."/>
            <person name="Chernyh N.A."/>
            <person name="Bonch-Osmolovskaya E.A."/>
            <person name="Slobodkin A.I."/>
        </authorList>
    </citation>
    <scope>NUCLEOTIDE SEQUENCE [LARGE SCALE GENOMIC DNA]</scope>
    <source>
        <strain evidence="2 3">S69</strain>
    </source>
</reference>
<evidence type="ECO:0000313" key="2">
    <source>
        <dbReference type="EMBL" id="OCC15779.1"/>
    </source>
</evidence>
<dbReference type="EMBL" id="MAGO01000003">
    <property type="protein sequence ID" value="OCC15779.1"/>
    <property type="molecule type" value="Genomic_DNA"/>
</dbReference>
<feature type="region of interest" description="Disordered" evidence="1">
    <location>
        <begin position="1"/>
        <end position="23"/>
    </location>
</feature>
<feature type="compositionally biased region" description="Polar residues" evidence="1">
    <location>
        <begin position="1"/>
        <end position="15"/>
    </location>
</feature>
<keyword evidence="3" id="KW-1185">Reference proteome</keyword>
<evidence type="ECO:0000256" key="1">
    <source>
        <dbReference type="SAM" id="MobiDB-lite"/>
    </source>
</evidence>
<dbReference type="Proteomes" id="UP000093080">
    <property type="component" value="Unassembled WGS sequence"/>
</dbReference>
<sequence length="47" mass="5145">MATPHTHTGLNTELQNGPGGNKSGKFYLKENNLGLSKSYIPHCLFEV</sequence>
<comment type="caution">
    <text evidence="2">The sequence shown here is derived from an EMBL/GenBank/DDBJ whole genome shotgun (WGS) entry which is preliminary data.</text>
</comment>
<name>A0A1B9F756_9BACT</name>
<dbReference type="AlphaFoldDB" id="A0A1B9F756"/>
<accession>A0A1B9F756</accession>